<dbReference type="PANTHER" id="PTHR36973">
    <property type="entry name" value="SLL1456 PROTEIN-RELATED"/>
    <property type="match status" value="1"/>
</dbReference>
<gene>
    <name evidence="2" type="ORF">HGMM_F44F02C12</name>
</gene>
<dbReference type="AlphaFoldDB" id="H5SL35"/>
<protein>
    <submittedName>
        <fullName evidence="2">Hypothetical conserved protein</fullName>
    </submittedName>
</protein>
<evidence type="ECO:0000259" key="1">
    <source>
        <dbReference type="Pfam" id="PF05050"/>
    </source>
</evidence>
<dbReference type="EMBL" id="AP011760">
    <property type="protein sequence ID" value="BAL56871.1"/>
    <property type="molecule type" value="Genomic_DNA"/>
</dbReference>
<dbReference type="GO" id="GO:0008171">
    <property type="term" value="F:O-methyltransferase activity"/>
    <property type="evidence" value="ECO:0007669"/>
    <property type="project" value="TreeGrafter"/>
</dbReference>
<dbReference type="InterPro" id="IPR053188">
    <property type="entry name" value="FkbM_Methyltransferase"/>
</dbReference>
<name>H5SL35_9CHLR</name>
<dbReference type="Pfam" id="PF05050">
    <property type="entry name" value="Methyltransf_21"/>
    <property type="match status" value="1"/>
</dbReference>
<reference evidence="2" key="2">
    <citation type="journal article" date="2012" name="PLoS ONE">
        <title>A Deeply Branching Thermophilic Bacterium with an Ancient Acetyl-CoA Pathway Dominates a Subsurface Ecosystem.</title>
        <authorList>
            <person name="Takami H."/>
            <person name="Noguchi H."/>
            <person name="Takaki Y."/>
            <person name="Uchiyama I."/>
            <person name="Toyoda A."/>
            <person name="Nishi S."/>
            <person name="Chee G.-J."/>
            <person name="Arai W."/>
            <person name="Nunoura T."/>
            <person name="Itoh T."/>
            <person name="Hattori M."/>
            <person name="Takai K."/>
        </authorList>
    </citation>
    <scope>NUCLEOTIDE SEQUENCE</scope>
</reference>
<reference evidence="2" key="1">
    <citation type="journal article" date="2005" name="Environ. Microbiol.">
        <title>Genetic and functional properties of uncultivated thermophilic crenarchaeotes from a subsurface gold mine as revealed by analysis of genome fragments.</title>
        <authorList>
            <person name="Nunoura T."/>
            <person name="Hirayama H."/>
            <person name="Takami H."/>
            <person name="Oida H."/>
            <person name="Nishi S."/>
            <person name="Shimamura S."/>
            <person name="Suzuki Y."/>
            <person name="Inagaki F."/>
            <person name="Takai K."/>
            <person name="Nealson K.H."/>
            <person name="Horikoshi K."/>
        </authorList>
    </citation>
    <scope>NUCLEOTIDE SEQUENCE</scope>
</reference>
<dbReference type="NCBIfam" id="TIGR01444">
    <property type="entry name" value="fkbM_fam"/>
    <property type="match status" value="1"/>
</dbReference>
<accession>H5SL35</accession>
<feature type="domain" description="Methyltransferase FkbM" evidence="1">
    <location>
        <begin position="63"/>
        <end position="231"/>
    </location>
</feature>
<dbReference type="Gene3D" id="3.40.50.150">
    <property type="entry name" value="Vaccinia Virus protein VP39"/>
    <property type="match status" value="1"/>
</dbReference>
<organism evidence="2">
    <name type="scientific">uncultured Chloroflexota bacterium</name>
    <dbReference type="NCBI Taxonomy" id="166587"/>
    <lineage>
        <taxon>Bacteria</taxon>
        <taxon>Bacillati</taxon>
        <taxon>Chloroflexota</taxon>
        <taxon>environmental samples</taxon>
    </lineage>
</organism>
<proteinExistence type="predicted"/>
<dbReference type="InterPro" id="IPR029063">
    <property type="entry name" value="SAM-dependent_MTases_sf"/>
</dbReference>
<dbReference type="InterPro" id="IPR006342">
    <property type="entry name" value="FkbM_mtfrase"/>
</dbReference>
<dbReference type="PANTHER" id="PTHR36973:SF4">
    <property type="entry name" value="NODULATION PROTEIN"/>
    <property type="match status" value="1"/>
</dbReference>
<sequence length="256" mass="29638">MSRSILHVLKRGIEYGALPFQYPEHFWELWLLLFRNRALLYELPALTEYRSWLQARGIQTVIDVGAYLGAFSWGMRMILPEAQIYAFEALEENYHRLRKHLEPKGRFQAFLTALGEKSGMLEFYRSSFAASSSPLPMGDLHRHIFPQSAHQEKLLVAQARLDDYLDRMELRAPTLLKLDVQGYELNVLRGAAQTLQRVDWLICEVSFCELYIGQPLFEAIYAWLTERGFRYAGSMGKLLSPVDGSILQEDALFVRK</sequence>
<evidence type="ECO:0000313" key="2">
    <source>
        <dbReference type="EMBL" id="BAL56871.1"/>
    </source>
</evidence>
<dbReference type="SUPFAM" id="SSF53335">
    <property type="entry name" value="S-adenosyl-L-methionine-dependent methyltransferases"/>
    <property type="match status" value="1"/>
</dbReference>